<organism evidence="1 2">
    <name type="scientific">Romanomermis culicivorax</name>
    <name type="common">Nematode worm</name>
    <dbReference type="NCBI Taxonomy" id="13658"/>
    <lineage>
        <taxon>Eukaryota</taxon>
        <taxon>Metazoa</taxon>
        <taxon>Ecdysozoa</taxon>
        <taxon>Nematoda</taxon>
        <taxon>Enoplea</taxon>
        <taxon>Dorylaimia</taxon>
        <taxon>Mermithida</taxon>
        <taxon>Mermithoidea</taxon>
        <taxon>Mermithidae</taxon>
        <taxon>Romanomermis</taxon>
    </lineage>
</organism>
<reference evidence="2" key="1">
    <citation type="submission" date="2022-11" db="UniProtKB">
        <authorList>
            <consortium name="WormBaseParasite"/>
        </authorList>
    </citation>
    <scope>IDENTIFICATION</scope>
</reference>
<keyword evidence="1" id="KW-1185">Reference proteome</keyword>
<protein>
    <submittedName>
        <fullName evidence="2">Uncharacterized protein</fullName>
    </submittedName>
</protein>
<evidence type="ECO:0000313" key="1">
    <source>
        <dbReference type="Proteomes" id="UP000887565"/>
    </source>
</evidence>
<dbReference type="Proteomes" id="UP000887565">
    <property type="component" value="Unplaced"/>
</dbReference>
<accession>A0A915JGQ0</accession>
<evidence type="ECO:0000313" key="2">
    <source>
        <dbReference type="WBParaSite" id="nRc.2.0.1.t24918-RA"/>
    </source>
</evidence>
<dbReference type="WBParaSite" id="nRc.2.0.1.t24918-RA">
    <property type="protein sequence ID" value="nRc.2.0.1.t24918-RA"/>
    <property type="gene ID" value="nRc.2.0.1.g24918"/>
</dbReference>
<sequence>GSKTRLPVSERRIRGQLFGGPQTVATPFYSLHGPLLFLHFESSAPATFGRNFLQFWRFYRCLLFAAEKLRRFYRCLLFAAKKLR</sequence>
<proteinExistence type="predicted"/>
<dbReference type="AlphaFoldDB" id="A0A915JGQ0"/>
<name>A0A915JGQ0_ROMCU</name>